<reference evidence="2" key="1">
    <citation type="submission" date="2022-09" db="EMBL/GenBank/DDBJ databases">
        <title>Aureispira anguillicida sp. nov., isolated from Leptocephalus of Japanese eel Anguilla japonica.</title>
        <authorList>
            <person name="Yuasa K."/>
            <person name="Mekata T."/>
            <person name="Ikunari K."/>
        </authorList>
    </citation>
    <scope>NUCLEOTIDE SEQUENCE</scope>
    <source>
        <strain evidence="2">EL160426</strain>
    </source>
</reference>
<evidence type="ECO:0000313" key="3">
    <source>
        <dbReference type="Proteomes" id="UP001060919"/>
    </source>
</evidence>
<dbReference type="SUPFAM" id="SSF54427">
    <property type="entry name" value="NTF2-like"/>
    <property type="match status" value="1"/>
</dbReference>
<proteinExistence type="predicted"/>
<evidence type="ECO:0000313" key="2">
    <source>
        <dbReference type="EMBL" id="BDS09500.1"/>
    </source>
</evidence>
<accession>A0A915VKB2</accession>
<sequence length="116" mass="13270">MKDAQLFAKEWISAWNSHDLNEILKYYSEEVEIITPMIKIALGLDEGSLKGKAKVADYWGKALNTIPDLHFELLEVTQSINSIALYYKSVLDKNSIQLMFFDADGLINKCIIHYTL</sequence>
<protein>
    <submittedName>
        <fullName evidence="2">Nuclear transport factor 2 family protein</fullName>
    </submittedName>
</protein>
<dbReference type="EMBL" id="AP026867">
    <property type="protein sequence ID" value="BDS09500.1"/>
    <property type="molecule type" value="Genomic_DNA"/>
</dbReference>
<dbReference type="InterPro" id="IPR037401">
    <property type="entry name" value="SnoaL-like"/>
</dbReference>
<name>A0A915VKB2_9BACT</name>
<organism evidence="2 3">
    <name type="scientific">Aureispira anguillae</name>
    <dbReference type="NCBI Taxonomy" id="2864201"/>
    <lineage>
        <taxon>Bacteria</taxon>
        <taxon>Pseudomonadati</taxon>
        <taxon>Bacteroidota</taxon>
        <taxon>Saprospiria</taxon>
        <taxon>Saprospirales</taxon>
        <taxon>Saprospiraceae</taxon>
        <taxon>Aureispira</taxon>
    </lineage>
</organism>
<feature type="domain" description="SnoaL-like" evidence="1">
    <location>
        <begin position="9"/>
        <end position="86"/>
    </location>
</feature>
<dbReference type="InterPro" id="IPR032710">
    <property type="entry name" value="NTF2-like_dom_sf"/>
</dbReference>
<dbReference type="KEGG" id="aup:AsAng_0002010"/>
<evidence type="ECO:0000259" key="1">
    <source>
        <dbReference type="Pfam" id="PF12680"/>
    </source>
</evidence>
<dbReference type="Gene3D" id="3.10.450.50">
    <property type="match status" value="1"/>
</dbReference>
<dbReference type="Pfam" id="PF12680">
    <property type="entry name" value="SnoaL_2"/>
    <property type="match status" value="1"/>
</dbReference>
<gene>
    <name evidence="2" type="ORF">AsAng_0002010</name>
</gene>
<dbReference type="RefSeq" id="WP_264790886.1">
    <property type="nucleotide sequence ID" value="NZ_AP026867.1"/>
</dbReference>
<keyword evidence="3" id="KW-1185">Reference proteome</keyword>
<dbReference type="Proteomes" id="UP001060919">
    <property type="component" value="Chromosome"/>
</dbReference>
<dbReference type="AlphaFoldDB" id="A0A915VKB2"/>